<proteinExistence type="predicted"/>
<dbReference type="Proteomes" id="UP000292781">
    <property type="component" value="Unassembled WGS sequence"/>
</dbReference>
<dbReference type="AlphaFoldDB" id="A0A4V2KTS9"/>
<evidence type="ECO:0000313" key="1">
    <source>
        <dbReference type="EMBL" id="TBW38447.1"/>
    </source>
</evidence>
<comment type="caution">
    <text evidence="1">The sequence shown here is derived from an EMBL/GenBank/DDBJ whole genome shotgun (WGS) entry which is preliminary data.</text>
</comment>
<name>A0A4V2KTS9_9HYPH</name>
<sequence>MSAKIVFDESGEVPACMVWGPSFADGKDDDFMTCDPEGGYARIFLDAQAGGRLPWHWHVSGAIVVRDGFAATARDAALAAEAAMARH</sequence>
<keyword evidence="2" id="KW-1185">Reference proteome</keyword>
<gene>
    <name evidence="1" type="ORF">EYW49_09260</name>
</gene>
<reference evidence="1 2" key="1">
    <citation type="submission" date="2019-02" db="EMBL/GenBank/DDBJ databases">
        <title>Siculibacillus lacustris gen. nov., sp. nov., a new rosette-forming bacterium isolated from a freshwater crater lake (Lake St. Ana, Romania).</title>
        <authorList>
            <person name="Felfoldi T."/>
            <person name="Marton Z."/>
            <person name="Szabo A."/>
            <person name="Mentes A."/>
            <person name="Boka K."/>
            <person name="Marialigeti K."/>
            <person name="Mathe I."/>
            <person name="Koncz M."/>
            <person name="Schumann P."/>
            <person name="Toth E."/>
        </authorList>
    </citation>
    <scope>NUCLEOTIDE SEQUENCE [LARGE SCALE GENOMIC DNA]</scope>
    <source>
        <strain evidence="1 2">SA-279</strain>
    </source>
</reference>
<evidence type="ECO:0000313" key="2">
    <source>
        <dbReference type="Proteomes" id="UP000292781"/>
    </source>
</evidence>
<protein>
    <submittedName>
        <fullName evidence="1">Uncharacterized protein</fullName>
    </submittedName>
</protein>
<organism evidence="1 2">
    <name type="scientific">Siculibacillus lacustris</name>
    <dbReference type="NCBI Taxonomy" id="1549641"/>
    <lineage>
        <taxon>Bacteria</taxon>
        <taxon>Pseudomonadati</taxon>
        <taxon>Pseudomonadota</taxon>
        <taxon>Alphaproteobacteria</taxon>
        <taxon>Hyphomicrobiales</taxon>
        <taxon>Ancalomicrobiaceae</taxon>
        <taxon>Siculibacillus</taxon>
    </lineage>
</organism>
<dbReference type="RefSeq" id="WP_131308654.1">
    <property type="nucleotide sequence ID" value="NZ_SJFN01000011.1"/>
</dbReference>
<dbReference type="EMBL" id="SJFN01000011">
    <property type="protein sequence ID" value="TBW38447.1"/>
    <property type="molecule type" value="Genomic_DNA"/>
</dbReference>
<accession>A0A4V2KTS9</accession>